<dbReference type="InterPro" id="IPR028082">
    <property type="entry name" value="Peripla_BP_I"/>
</dbReference>
<reference evidence="5 6" key="1">
    <citation type="submission" date="2018-06" db="EMBL/GenBank/DDBJ databases">
        <title>Genomic Encyclopedia of Type Strains, Phase IV (KMG-IV): sequencing the most valuable type-strain genomes for metagenomic binning, comparative biology and taxonomic classification.</title>
        <authorList>
            <person name="Goeker M."/>
        </authorList>
    </citation>
    <scope>NUCLEOTIDE SEQUENCE [LARGE SCALE GENOMIC DNA]</scope>
    <source>
        <strain evidence="5 6">DSM 25520</strain>
    </source>
</reference>
<protein>
    <submittedName>
        <fullName evidence="5">Branched-chain amino acid transport system substrate-binding protein</fullName>
    </submittedName>
</protein>
<dbReference type="EMBL" id="QNRQ01000017">
    <property type="protein sequence ID" value="RBP35438.1"/>
    <property type="molecule type" value="Genomic_DNA"/>
</dbReference>
<keyword evidence="6" id="KW-1185">Reference proteome</keyword>
<evidence type="ECO:0000313" key="5">
    <source>
        <dbReference type="EMBL" id="RBP35438.1"/>
    </source>
</evidence>
<keyword evidence="2 3" id="KW-0732">Signal</keyword>
<evidence type="ECO:0000256" key="2">
    <source>
        <dbReference type="ARBA" id="ARBA00022729"/>
    </source>
</evidence>
<dbReference type="Proteomes" id="UP000253628">
    <property type="component" value="Unassembled WGS sequence"/>
</dbReference>
<comment type="similarity">
    <text evidence="1">Belongs to the leucine-binding protein family.</text>
</comment>
<feature type="signal peptide" evidence="3">
    <location>
        <begin position="1"/>
        <end position="22"/>
    </location>
</feature>
<gene>
    <name evidence="5" type="ORF">DFR37_11742</name>
</gene>
<evidence type="ECO:0000256" key="3">
    <source>
        <dbReference type="SAM" id="SignalP"/>
    </source>
</evidence>
<feature type="chain" id="PRO_5016776449" evidence="3">
    <location>
        <begin position="23"/>
        <end position="385"/>
    </location>
</feature>
<evidence type="ECO:0000313" key="6">
    <source>
        <dbReference type="Proteomes" id="UP000253628"/>
    </source>
</evidence>
<evidence type="ECO:0000259" key="4">
    <source>
        <dbReference type="Pfam" id="PF13458"/>
    </source>
</evidence>
<sequence>MKRIFNSALVIFATVFGGQALASEPPLKIGVIGPFSGPNYESGGAAFDEGIKAFLHIHGDEVAGRKVQIIRRDVPSPSPEIAKRAATELVIRDKVDFLTGVIFTPNAVAIGQVSAGTGTPLVIMNAATSGIMERIPSSVRVSFTLAQVTGPLGAWAARNGSKRAFTIVADYSPGIDAENAFSRTYAEGGGEVLEKLRVPLTGVEFSPYIRRIQDSQADAVYLFLPSSDTARSFLKTFKDAGLHEKVRVLADGGVTAPMNLPALGDDAVGLISSHHYTETHASPENDKFVEAYADVNNGRLPTYIAVGAYDALSAIYKVVEAQKGKLAVDTTMDLLRNLQMESPRGPIQIDPETRDITQNVYIRRVEKRDGKLVNVEFETLAAQAP</sequence>
<feature type="domain" description="Leucine-binding protein" evidence="4">
    <location>
        <begin position="26"/>
        <end position="367"/>
    </location>
</feature>
<evidence type="ECO:0000256" key="1">
    <source>
        <dbReference type="ARBA" id="ARBA00010062"/>
    </source>
</evidence>
<dbReference type="Pfam" id="PF13458">
    <property type="entry name" value="Peripla_BP_6"/>
    <property type="match status" value="1"/>
</dbReference>
<accession>A0A366H0Q6</accession>
<dbReference type="InterPro" id="IPR051010">
    <property type="entry name" value="BCAA_transport"/>
</dbReference>
<proteinExistence type="inferred from homology"/>
<dbReference type="PANTHER" id="PTHR30483">
    <property type="entry name" value="LEUCINE-SPECIFIC-BINDING PROTEIN"/>
    <property type="match status" value="1"/>
</dbReference>
<dbReference type="InterPro" id="IPR028081">
    <property type="entry name" value="Leu-bd"/>
</dbReference>
<dbReference type="AlphaFoldDB" id="A0A366H0Q6"/>
<dbReference type="PANTHER" id="PTHR30483:SF6">
    <property type="entry name" value="PERIPLASMIC BINDING PROTEIN OF ABC TRANSPORTER FOR NATURAL AMINO ACIDS"/>
    <property type="match status" value="1"/>
</dbReference>
<dbReference type="SUPFAM" id="SSF53822">
    <property type="entry name" value="Periplasmic binding protein-like I"/>
    <property type="match status" value="1"/>
</dbReference>
<organism evidence="5 6">
    <name type="scientific">Eoetvoesiella caeni</name>
    <dbReference type="NCBI Taxonomy" id="645616"/>
    <lineage>
        <taxon>Bacteria</taxon>
        <taxon>Pseudomonadati</taxon>
        <taxon>Pseudomonadota</taxon>
        <taxon>Betaproteobacteria</taxon>
        <taxon>Burkholderiales</taxon>
        <taxon>Alcaligenaceae</taxon>
        <taxon>Eoetvoesiella</taxon>
    </lineage>
</organism>
<dbReference type="RefSeq" id="WP_113935022.1">
    <property type="nucleotide sequence ID" value="NZ_JACCEU010000013.1"/>
</dbReference>
<dbReference type="Gene3D" id="3.40.50.2300">
    <property type="match status" value="2"/>
</dbReference>
<comment type="caution">
    <text evidence="5">The sequence shown here is derived from an EMBL/GenBank/DDBJ whole genome shotgun (WGS) entry which is preliminary data.</text>
</comment>
<dbReference type="OrthoDB" id="9794229at2"/>
<name>A0A366H0Q6_9BURK</name>